<evidence type="ECO:0008006" key="3">
    <source>
        <dbReference type="Google" id="ProtNLM"/>
    </source>
</evidence>
<reference evidence="1 2" key="1">
    <citation type="submission" date="2006-02" db="EMBL/GenBank/DDBJ databases">
        <authorList>
            <person name="Pinhassi J."/>
            <person name="Pedros-Alio C."/>
            <person name="Ferriera S."/>
            <person name="Johnson J."/>
            <person name="Kravitz S."/>
            <person name="Halpern A."/>
            <person name="Remington K."/>
            <person name="Beeson K."/>
            <person name="Tran B."/>
            <person name="Rogers Y.-H."/>
            <person name="Friedman R."/>
            <person name="Venter J.C."/>
        </authorList>
    </citation>
    <scope>NUCLEOTIDE SEQUENCE [LARGE SCALE GENOMIC DNA]</scope>
    <source>
        <strain evidence="1 2">MED92</strain>
    </source>
</reference>
<accession>A0A7U8C9A9</accession>
<evidence type="ECO:0000313" key="2">
    <source>
        <dbReference type="Proteomes" id="UP000002171"/>
    </source>
</evidence>
<sequence length="581" mass="62598">MRKVILAGAVVVAGAAGYFLTQQQGGDAITETKTSPLAYVPADTVFFSGQLAPFPLKDYLQSTTFSQPQIPQDLLEELDDSTEPQGRFLGSLAKSYLTAASSAEAFQKAFALPDEMKAIVYAVGFLPVIRYEVTDEKAFWTLLDKAELESEFKHEARTLGSLNYRAYPLEKNERGELLELVVAYEDGWATWTINTHVNDQATLETALAQKAPAAALKDSGIIDGIATKHGFQKDVISYIDHKGLVTAFTTAEGNTLAKMLTKAMQLDGSPDDLAMIRTAECQAEMGAMADNWPRTVFGMRSADDMKITPEHSFMRMSIVVESNNKVVMDALTSMQGFIPSYLKEAQVLGFGLGIDANKLGPALGTIWSNMLEPVYKCEPLAEMQMGIRQANPAGLAMFTGMAQGVKGIAMGIQDFSLNLDAPQPTVDSLDGLVSLSADNPEVLFNMAKSFAPPLAAVQLPADGSPVDLSTVIPLPPEVKAKPMLTLKGKHLVIYSGEGGKAAADSLATEAPVSNGLYSIALDYKKLFTPILPVLEMAAGDPEVSSQLEVLKKMDMRAKIDLNLTPQGIEIVTEADIKAPKK</sequence>
<comment type="caution">
    <text evidence="1">The sequence shown here is derived from an EMBL/GenBank/DDBJ whole genome shotgun (WGS) entry which is preliminary data.</text>
</comment>
<keyword evidence="2" id="KW-1185">Reference proteome</keyword>
<organism evidence="1 2">
    <name type="scientific">Neptuniibacter caesariensis</name>
    <dbReference type="NCBI Taxonomy" id="207954"/>
    <lineage>
        <taxon>Bacteria</taxon>
        <taxon>Pseudomonadati</taxon>
        <taxon>Pseudomonadota</taxon>
        <taxon>Gammaproteobacteria</taxon>
        <taxon>Oceanospirillales</taxon>
        <taxon>Oceanospirillaceae</taxon>
        <taxon>Neptuniibacter</taxon>
    </lineage>
</organism>
<proteinExistence type="predicted"/>
<dbReference type="Proteomes" id="UP000002171">
    <property type="component" value="Unassembled WGS sequence"/>
</dbReference>
<dbReference type="OrthoDB" id="5750169at2"/>
<dbReference type="AlphaFoldDB" id="A0A7U8C9A9"/>
<evidence type="ECO:0000313" key="1">
    <source>
        <dbReference type="EMBL" id="EAR62256.1"/>
    </source>
</evidence>
<dbReference type="EMBL" id="AAOW01000003">
    <property type="protein sequence ID" value="EAR62256.1"/>
    <property type="molecule type" value="Genomic_DNA"/>
</dbReference>
<name>A0A7U8C9A9_NEPCE</name>
<protein>
    <recommendedName>
        <fullName evidence="3">DUF3352 domain-containing protein</fullName>
    </recommendedName>
</protein>
<gene>
    <name evidence="1" type="ORF">MED92_14503</name>
</gene>
<dbReference type="RefSeq" id="WP_007020566.1">
    <property type="nucleotide sequence ID" value="NZ_CH724125.1"/>
</dbReference>